<evidence type="ECO:0000313" key="2">
    <source>
        <dbReference type="EMBL" id="OFC43598.1"/>
    </source>
</evidence>
<evidence type="ECO:0000313" key="3">
    <source>
        <dbReference type="Proteomes" id="UP000175707"/>
    </source>
</evidence>
<comment type="caution">
    <text evidence="2">The sequence shown here is derived from an EMBL/GenBank/DDBJ whole genome shotgun (WGS) entry which is preliminary data.</text>
</comment>
<organism evidence="2 3">
    <name type="scientific">Acidithiobacillus caldus</name>
    <dbReference type="NCBI Taxonomy" id="33059"/>
    <lineage>
        <taxon>Bacteria</taxon>
        <taxon>Pseudomonadati</taxon>
        <taxon>Pseudomonadota</taxon>
        <taxon>Acidithiobacillia</taxon>
        <taxon>Acidithiobacillales</taxon>
        <taxon>Acidithiobacillaceae</taxon>
        <taxon>Acidithiobacillus</taxon>
    </lineage>
</organism>
<protein>
    <submittedName>
        <fullName evidence="2">Uncharacterized protein</fullName>
    </submittedName>
</protein>
<accession>A0A1E7YS88</accession>
<reference evidence="2 3" key="1">
    <citation type="submission" date="2016-06" db="EMBL/GenBank/DDBJ databases">
        <title>Gene turnover analysis identifies the evolutionary adaptation of the extremophile Acidithiobacillus caldus.</title>
        <authorList>
            <person name="Zhang X."/>
        </authorList>
    </citation>
    <scope>NUCLEOTIDE SEQUENCE [LARGE SCALE GENOMIC DNA]</scope>
    <source>
        <strain evidence="2 3">S1</strain>
    </source>
</reference>
<sequence length="73" mass="8232">MDRSNQHEENLIRGEAENGDQQMRTSCADTPSGPGQKPVKRSDISMQAISPNHWDHLAKPEEIIESLKQWCCA</sequence>
<feature type="compositionally biased region" description="Basic and acidic residues" evidence="1">
    <location>
        <begin position="1"/>
        <end position="16"/>
    </location>
</feature>
<evidence type="ECO:0000256" key="1">
    <source>
        <dbReference type="SAM" id="MobiDB-lite"/>
    </source>
</evidence>
<dbReference type="AlphaFoldDB" id="A0A1E7YS88"/>
<dbReference type="Proteomes" id="UP000175707">
    <property type="component" value="Unassembled WGS sequence"/>
</dbReference>
<feature type="region of interest" description="Disordered" evidence="1">
    <location>
        <begin position="1"/>
        <end position="41"/>
    </location>
</feature>
<feature type="compositionally biased region" description="Polar residues" evidence="1">
    <location>
        <begin position="19"/>
        <end position="29"/>
    </location>
</feature>
<name>A0A1E7YS88_9PROT</name>
<gene>
    <name evidence="2" type="ORF">BAE30_14580</name>
</gene>
<dbReference type="EMBL" id="LZYH01000974">
    <property type="protein sequence ID" value="OFC43598.1"/>
    <property type="molecule type" value="Genomic_DNA"/>
</dbReference>
<proteinExistence type="predicted"/>